<organism evidence="1 2">
    <name type="scientific">Favolaschia claudopus</name>
    <dbReference type="NCBI Taxonomy" id="2862362"/>
    <lineage>
        <taxon>Eukaryota</taxon>
        <taxon>Fungi</taxon>
        <taxon>Dikarya</taxon>
        <taxon>Basidiomycota</taxon>
        <taxon>Agaricomycotina</taxon>
        <taxon>Agaricomycetes</taxon>
        <taxon>Agaricomycetidae</taxon>
        <taxon>Agaricales</taxon>
        <taxon>Marasmiineae</taxon>
        <taxon>Mycenaceae</taxon>
        <taxon>Favolaschia</taxon>
    </lineage>
</organism>
<dbReference type="EMBL" id="JAWWNJ010000011">
    <property type="protein sequence ID" value="KAK7044923.1"/>
    <property type="molecule type" value="Genomic_DNA"/>
</dbReference>
<evidence type="ECO:0000313" key="2">
    <source>
        <dbReference type="Proteomes" id="UP001362999"/>
    </source>
</evidence>
<name>A0AAW0D0M3_9AGAR</name>
<comment type="caution">
    <text evidence="1">The sequence shown here is derived from an EMBL/GenBank/DDBJ whole genome shotgun (WGS) entry which is preliminary data.</text>
</comment>
<dbReference type="Proteomes" id="UP001362999">
    <property type="component" value="Unassembled WGS sequence"/>
</dbReference>
<gene>
    <name evidence="1" type="ORF">R3P38DRAFT_3258997</name>
</gene>
<reference evidence="1 2" key="1">
    <citation type="journal article" date="2024" name="J Genomics">
        <title>Draft genome sequencing and assembly of Favolaschia claudopus CIRM-BRFM 2984 isolated from oak limbs.</title>
        <authorList>
            <person name="Navarro D."/>
            <person name="Drula E."/>
            <person name="Chaduli D."/>
            <person name="Cazenave R."/>
            <person name="Ahrendt S."/>
            <person name="Wang J."/>
            <person name="Lipzen A."/>
            <person name="Daum C."/>
            <person name="Barry K."/>
            <person name="Grigoriev I.V."/>
            <person name="Favel A."/>
            <person name="Rosso M.N."/>
            <person name="Martin F."/>
        </authorList>
    </citation>
    <scope>NUCLEOTIDE SEQUENCE [LARGE SCALE GENOMIC DNA]</scope>
    <source>
        <strain evidence="1 2">CIRM-BRFM 2984</strain>
    </source>
</reference>
<accession>A0AAW0D0M3</accession>
<protein>
    <submittedName>
        <fullName evidence="1">Uncharacterized protein</fullName>
    </submittedName>
</protein>
<proteinExistence type="predicted"/>
<sequence>MCEGGNGGRKIEEEKFVLCCTFETPPFQLHRRLCIQLHLHVQYLSSSARLHLRGISIPTLWAASHPLRLHLRCPSNSAPGHARFAPRTTPDRTIHCRSLTIPIPYPAPHGSSQLQ</sequence>
<evidence type="ECO:0000313" key="1">
    <source>
        <dbReference type="EMBL" id="KAK7044923.1"/>
    </source>
</evidence>
<keyword evidence="2" id="KW-1185">Reference proteome</keyword>
<dbReference type="AlphaFoldDB" id="A0AAW0D0M3"/>